<evidence type="ECO:0000256" key="1">
    <source>
        <dbReference type="ARBA" id="ARBA00009347"/>
    </source>
</evidence>
<dbReference type="InterPro" id="IPR046373">
    <property type="entry name" value="Acyl-CoA_Oxase/DH_mid-dom_sf"/>
</dbReference>
<accession>A0A285L9N7</accession>
<dbReference type="PANTHER" id="PTHR10909">
    <property type="entry name" value="ELECTRON TRANSPORT OXIDOREDUCTASE"/>
    <property type="match status" value="1"/>
</dbReference>
<dbReference type="InterPro" id="IPR009075">
    <property type="entry name" value="AcylCo_DH/oxidase_C"/>
</dbReference>
<evidence type="ECO:0000313" key="5">
    <source>
        <dbReference type="EMBL" id="SNY80101.1"/>
    </source>
</evidence>
<dbReference type="InterPro" id="IPR012258">
    <property type="entry name" value="Acyl-CoA_oxidase"/>
</dbReference>
<dbReference type="PANTHER" id="PTHR10909:SF382">
    <property type="entry name" value="ACYL-COENZYME A OXIDASE"/>
    <property type="match status" value="1"/>
</dbReference>
<dbReference type="GO" id="GO:0055088">
    <property type="term" value="P:lipid homeostasis"/>
    <property type="evidence" value="ECO:0007669"/>
    <property type="project" value="TreeGrafter"/>
</dbReference>
<gene>
    <name evidence="5" type="ORF">SAMN04244553_1834</name>
</gene>
<dbReference type="GO" id="GO:0003997">
    <property type="term" value="F:acyl-CoA oxidase activity"/>
    <property type="evidence" value="ECO:0007669"/>
    <property type="project" value="InterPro"/>
</dbReference>
<name>A0A285L9N7_9NOCA</name>
<dbReference type="Proteomes" id="UP000219565">
    <property type="component" value="Unassembled WGS sequence"/>
</dbReference>
<sequence length="656" mass="70527">MRSSRAPCGARLGRRFLFRSARDRASALDAVDNRAVVGSPKGEAMTRAELPVDLSSESLLELDDSGSTVRALREVIFGAHTDLHLRVRDIVAGLGDLPRSGLTFAQQTKAAPDLLRAVIAALGRPASDIATDTQLRGALCDWAQVAAPRLLLVLTGHFDLAIGAILAHGNGWPYQQECLADLDSGAAMGVLALTELGGTNGADQQTIAEWDPVSKGFWLTTPSPEAAKFMPNVGDDGVPKTVVVTARLMIEGRDEGVLPFLLRMRTSDGLAAGVEVVTLPDKASAPMDHAMLRFDRVWLPREALLGGEWARFDEDGRFHCVLPPRRRFHRAIAVLDNGRLDLATAAIASARAGLSGLVNYSRQRRPGSGTRMSDRDAVRRDLVSAFVSVYATSALGQQIRDMRATADEPDQRLWSALAKPLLTHAADNALRICRERAAAQGALRVNHLVDWLGNLEAIITAEGENQILLVMAGLSPGLTELRLPNTPAQLPWYLDLLVDREHALAGAMEDGRYRSAGVVLGRDSAAIELAATTGDRLATTALVIAAARTVDPAARRLIESTAAAYALGRVDAHGAWYTARGSMSSELAARVETQLQRHYAELAGHLPGMVEAFAIPALPGPIFATDNTGGSRKIGDRPAAYVERWMEYAGWTGRWS</sequence>
<dbReference type="SUPFAM" id="SSF47203">
    <property type="entry name" value="Acyl-CoA dehydrogenase C-terminal domain-like"/>
    <property type="match status" value="2"/>
</dbReference>
<dbReference type="InterPro" id="IPR009100">
    <property type="entry name" value="AcylCoA_DH/oxidase_NM_dom_sf"/>
</dbReference>
<protein>
    <submittedName>
        <fullName evidence="5">Acyl-CoA oxidase</fullName>
    </submittedName>
</protein>
<keyword evidence="6" id="KW-1185">Reference proteome</keyword>
<evidence type="ECO:0000313" key="6">
    <source>
        <dbReference type="Proteomes" id="UP000219565"/>
    </source>
</evidence>
<dbReference type="AlphaFoldDB" id="A0A285L9N7"/>
<dbReference type="InterPro" id="IPR036250">
    <property type="entry name" value="AcylCo_DH-like_C"/>
</dbReference>
<evidence type="ECO:0000256" key="3">
    <source>
        <dbReference type="ARBA" id="ARBA00022827"/>
    </source>
</evidence>
<evidence type="ECO:0000256" key="2">
    <source>
        <dbReference type="ARBA" id="ARBA00022630"/>
    </source>
</evidence>
<comment type="similarity">
    <text evidence="1">Belongs to the acyl-CoA dehydrogenase family.</text>
</comment>
<reference evidence="5 6" key="1">
    <citation type="submission" date="2017-09" db="EMBL/GenBank/DDBJ databases">
        <authorList>
            <person name="Ehlers B."/>
            <person name="Leendertz F.H."/>
        </authorList>
    </citation>
    <scope>NUCLEOTIDE SEQUENCE [LARGE SCALE GENOMIC DNA]</scope>
    <source>
        <strain evidence="5 6">DSM 45537</strain>
    </source>
</reference>
<keyword evidence="3" id="KW-0274">FAD</keyword>
<dbReference type="GO" id="GO:0071949">
    <property type="term" value="F:FAD binding"/>
    <property type="evidence" value="ECO:0007669"/>
    <property type="project" value="InterPro"/>
</dbReference>
<dbReference type="GO" id="GO:0005504">
    <property type="term" value="F:fatty acid binding"/>
    <property type="evidence" value="ECO:0007669"/>
    <property type="project" value="TreeGrafter"/>
</dbReference>
<dbReference type="Gene3D" id="2.40.110.10">
    <property type="entry name" value="Butyryl-CoA Dehydrogenase, subunit A, domain 2"/>
    <property type="match status" value="1"/>
</dbReference>
<dbReference type="STRING" id="1379680.GCA_001612615_01218"/>
<dbReference type="OrthoDB" id="1144545at2"/>
<dbReference type="EMBL" id="OBEG01000001">
    <property type="protein sequence ID" value="SNY80101.1"/>
    <property type="molecule type" value="Genomic_DNA"/>
</dbReference>
<evidence type="ECO:0000259" key="4">
    <source>
        <dbReference type="Pfam" id="PF00441"/>
    </source>
</evidence>
<organism evidence="5 6">
    <name type="scientific">Nocardia amikacinitolerans</name>
    <dbReference type="NCBI Taxonomy" id="756689"/>
    <lineage>
        <taxon>Bacteria</taxon>
        <taxon>Bacillati</taxon>
        <taxon>Actinomycetota</taxon>
        <taxon>Actinomycetes</taxon>
        <taxon>Mycobacteriales</taxon>
        <taxon>Nocardiaceae</taxon>
        <taxon>Nocardia</taxon>
    </lineage>
</organism>
<dbReference type="SUPFAM" id="SSF56645">
    <property type="entry name" value="Acyl-CoA dehydrogenase NM domain-like"/>
    <property type="match status" value="1"/>
</dbReference>
<keyword evidence="2" id="KW-0285">Flavoprotein</keyword>
<feature type="domain" description="Acyl-CoA dehydrogenase/oxidase C-terminal" evidence="4">
    <location>
        <begin position="328"/>
        <end position="469"/>
    </location>
</feature>
<dbReference type="Pfam" id="PF00441">
    <property type="entry name" value="Acyl-CoA_dh_1"/>
    <property type="match status" value="1"/>
</dbReference>
<dbReference type="GO" id="GO:0033540">
    <property type="term" value="P:fatty acid beta-oxidation using acyl-CoA oxidase"/>
    <property type="evidence" value="ECO:0007669"/>
    <property type="project" value="TreeGrafter"/>
</dbReference>
<dbReference type="Gene3D" id="1.20.140.10">
    <property type="entry name" value="Butyryl-CoA Dehydrogenase, subunit A, domain 3"/>
    <property type="match status" value="2"/>
</dbReference>
<proteinExistence type="inferred from homology"/>